<dbReference type="Proteomes" id="UP001498398">
    <property type="component" value="Unassembled WGS sequence"/>
</dbReference>
<reference evidence="1 2" key="1">
    <citation type="submission" date="2024-01" db="EMBL/GenBank/DDBJ databases">
        <title>A draft genome for the cacao thread blight pathogen Marasmiellus scandens.</title>
        <authorList>
            <person name="Baruah I.K."/>
            <person name="Leung J."/>
            <person name="Bukari Y."/>
            <person name="Amoako-Attah I."/>
            <person name="Meinhardt L.W."/>
            <person name="Bailey B.A."/>
            <person name="Cohen S.P."/>
        </authorList>
    </citation>
    <scope>NUCLEOTIDE SEQUENCE [LARGE SCALE GENOMIC DNA]</scope>
    <source>
        <strain evidence="1 2">GH-19</strain>
    </source>
</reference>
<keyword evidence="2" id="KW-1185">Reference proteome</keyword>
<protein>
    <submittedName>
        <fullName evidence="1">Uncharacterized protein</fullName>
    </submittedName>
</protein>
<comment type="caution">
    <text evidence="1">The sequence shown here is derived from an EMBL/GenBank/DDBJ whole genome shotgun (WGS) entry which is preliminary data.</text>
</comment>
<name>A0ABR1JSM2_9AGAR</name>
<evidence type="ECO:0000313" key="1">
    <source>
        <dbReference type="EMBL" id="KAK7466341.1"/>
    </source>
</evidence>
<evidence type="ECO:0000313" key="2">
    <source>
        <dbReference type="Proteomes" id="UP001498398"/>
    </source>
</evidence>
<accession>A0ABR1JSM2</accession>
<sequence>MQGCWKRDVSARPKAKVLPDQLLVAADQKFEMKPAENLFDNTFGDSLPYQLWRSIRHPELCPSGSDLEEFLFRSWSTTDIPKENDIPLSGRNESTPAATYLDDHPLVSGQFAEDVDLQNDLKEIMDKALDEKIKDIAGTLNCNGAYNPVTSISSDAHHHPITGSNNSTPMLSSAHQVFNGRLSSGFTSLRARNSYSTNTELSDSFLNGLRFLH</sequence>
<dbReference type="EMBL" id="JBANRG010000005">
    <property type="protein sequence ID" value="KAK7466341.1"/>
    <property type="molecule type" value="Genomic_DNA"/>
</dbReference>
<proteinExistence type="predicted"/>
<organism evidence="1 2">
    <name type="scientific">Marasmiellus scandens</name>
    <dbReference type="NCBI Taxonomy" id="2682957"/>
    <lineage>
        <taxon>Eukaryota</taxon>
        <taxon>Fungi</taxon>
        <taxon>Dikarya</taxon>
        <taxon>Basidiomycota</taxon>
        <taxon>Agaricomycotina</taxon>
        <taxon>Agaricomycetes</taxon>
        <taxon>Agaricomycetidae</taxon>
        <taxon>Agaricales</taxon>
        <taxon>Marasmiineae</taxon>
        <taxon>Omphalotaceae</taxon>
        <taxon>Marasmiellus</taxon>
    </lineage>
</organism>
<gene>
    <name evidence="1" type="ORF">VKT23_005067</name>
</gene>